<feature type="transmembrane region" description="Helical" evidence="7">
    <location>
        <begin position="231"/>
        <end position="260"/>
    </location>
</feature>
<feature type="transmembrane region" description="Helical" evidence="7">
    <location>
        <begin position="185"/>
        <end position="211"/>
    </location>
</feature>
<evidence type="ECO:0000256" key="1">
    <source>
        <dbReference type="ARBA" id="ARBA00004141"/>
    </source>
</evidence>
<dbReference type="PROSITE" id="PS50216">
    <property type="entry name" value="DHHC"/>
    <property type="match status" value="1"/>
</dbReference>
<dbReference type="GO" id="GO:0005783">
    <property type="term" value="C:endoplasmic reticulum"/>
    <property type="evidence" value="ECO:0007669"/>
    <property type="project" value="TreeGrafter"/>
</dbReference>
<evidence type="ECO:0000256" key="6">
    <source>
        <dbReference type="ARBA" id="ARBA00023315"/>
    </source>
</evidence>
<feature type="transmembrane region" description="Helical" evidence="7">
    <location>
        <begin position="50"/>
        <end position="71"/>
    </location>
</feature>
<keyword evidence="6 7" id="KW-0012">Acyltransferase</keyword>
<evidence type="ECO:0000256" key="3">
    <source>
        <dbReference type="ARBA" id="ARBA00022692"/>
    </source>
</evidence>
<dbReference type="Pfam" id="PF01529">
    <property type="entry name" value="DHHC"/>
    <property type="match status" value="1"/>
</dbReference>
<dbReference type="GO" id="GO:0016020">
    <property type="term" value="C:membrane"/>
    <property type="evidence" value="ECO:0007669"/>
    <property type="project" value="UniProtKB-SubCell"/>
</dbReference>
<evidence type="ECO:0000256" key="7">
    <source>
        <dbReference type="RuleBase" id="RU079119"/>
    </source>
</evidence>
<feature type="domain" description="Palmitoyltransferase DHHC" evidence="8">
    <location>
        <begin position="140"/>
        <end position="249"/>
    </location>
</feature>
<dbReference type="GO" id="GO:0019706">
    <property type="term" value="F:protein-cysteine S-palmitoyltransferase activity"/>
    <property type="evidence" value="ECO:0007669"/>
    <property type="project" value="UniProtKB-EC"/>
</dbReference>
<evidence type="ECO:0000256" key="2">
    <source>
        <dbReference type="ARBA" id="ARBA00022679"/>
    </source>
</evidence>
<protein>
    <recommendedName>
        <fullName evidence="7">Palmitoyltransferase</fullName>
        <ecNumber evidence="7">2.3.1.225</ecNumber>
    </recommendedName>
</protein>
<accession>A0A7S2HGE9</accession>
<dbReference type="InterPro" id="IPR001594">
    <property type="entry name" value="Palmitoyltrfase_DHHC"/>
</dbReference>
<comment type="subcellular location">
    <subcellularLocation>
        <location evidence="1">Membrane</location>
        <topology evidence="1">Multi-pass membrane protein</topology>
    </subcellularLocation>
</comment>
<gene>
    <name evidence="9" type="ORF">AAND1436_LOCUS34895</name>
</gene>
<name>A0A7S2HGE9_9DINO</name>
<dbReference type="EC" id="2.3.1.225" evidence="7"/>
<comment type="similarity">
    <text evidence="7">Belongs to the DHHC palmitoyltransferase family.</text>
</comment>
<keyword evidence="3 7" id="KW-0812">Transmembrane</keyword>
<keyword evidence="4 7" id="KW-1133">Transmembrane helix</keyword>
<keyword evidence="5 7" id="KW-0472">Membrane</keyword>
<comment type="catalytic activity">
    <reaction evidence="7">
        <text>L-cysteinyl-[protein] + hexadecanoyl-CoA = S-hexadecanoyl-L-cysteinyl-[protein] + CoA</text>
        <dbReference type="Rhea" id="RHEA:36683"/>
        <dbReference type="Rhea" id="RHEA-COMP:10131"/>
        <dbReference type="Rhea" id="RHEA-COMP:11032"/>
        <dbReference type="ChEBI" id="CHEBI:29950"/>
        <dbReference type="ChEBI" id="CHEBI:57287"/>
        <dbReference type="ChEBI" id="CHEBI:57379"/>
        <dbReference type="ChEBI" id="CHEBI:74151"/>
        <dbReference type="EC" id="2.3.1.225"/>
    </reaction>
</comment>
<proteinExistence type="inferred from homology"/>
<dbReference type="EMBL" id="HBGQ01072723">
    <property type="protein sequence ID" value="CAD9489940.1"/>
    <property type="molecule type" value="Transcribed_RNA"/>
</dbReference>
<evidence type="ECO:0000256" key="4">
    <source>
        <dbReference type="ARBA" id="ARBA00022989"/>
    </source>
</evidence>
<sequence>MHIGILGPFRQLRGHIQWLRLWASVTLCSRKADKRSNAVRRRKEFFATRGGPAVTALLTAALVSFYCLIFFEGAEPSNAFDGLRSSGTVCGLATVLLAAACHLVDPGAPRADLGDLAPAEGDEAGRVRTRTLDNGMTWTQKFCRDCRVWRPHRCGHCHWCHRCVLRLDHHCLFVGTCIGEGNMRFFAAFLLCAGAAFFHGLVAVSRCMYVATCWSTHHRLDRWVGPTLGALIHKFYVLDGIVSLAVGALVLTTAGIVYVATMIGDVDLHNCRSLVGIKTELQKLPTCSGLRTYCCSPILLRGQARRRASTDALEMP</sequence>
<organism evidence="9">
    <name type="scientific">Alexandrium andersonii</name>
    <dbReference type="NCBI Taxonomy" id="327968"/>
    <lineage>
        <taxon>Eukaryota</taxon>
        <taxon>Sar</taxon>
        <taxon>Alveolata</taxon>
        <taxon>Dinophyceae</taxon>
        <taxon>Gonyaulacales</taxon>
        <taxon>Pyrocystaceae</taxon>
        <taxon>Alexandrium</taxon>
    </lineage>
</organism>
<dbReference type="PANTHER" id="PTHR22883">
    <property type="entry name" value="ZINC FINGER DHHC DOMAIN CONTAINING PROTEIN"/>
    <property type="match status" value="1"/>
</dbReference>
<feature type="transmembrane region" description="Helical" evidence="7">
    <location>
        <begin position="83"/>
        <end position="104"/>
    </location>
</feature>
<dbReference type="InterPro" id="IPR039859">
    <property type="entry name" value="PFA4/ZDH16/20/ERF2-like"/>
</dbReference>
<comment type="domain">
    <text evidence="7">The DHHC domain is required for palmitoyltransferase activity.</text>
</comment>
<dbReference type="GO" id="GO:0005794">
    <property type="term" value="C:Golgi apparatus"/>
    <property type="evidence" value="ECO:0007669"/>
    <property type="project" value="TreeGrafter"/>
</dbReference>
<dbReference type="AlphaFoldDB" id="A0A7S2HGE9"/>
<reference evidence="9" key="1">
    <citation type="submission" date="2021-01" db="EMBL/GenBank/DDBJ databases">
        <authorList>
            <person name="Corre E."/>
            <person name="Pelletier E."/>
            <person name="Niang G."/>
            <person name="Scheremetjew M."/>
            <person name="Finn R."/>
            <person name="Kale V."/>
            <person name="Holt S."/>
            <person name="Cochrane G."/>
            <person name="Meng A."/>
            <person name="Brown T."/>
            <person name="Cohen L."/>
        </authorList>
    </citation>
    <scope>NUCLEOTIDE SEQUENCE</scope>
    <source>
        <strain evidence="9">CCMP2222</strain>
    </source>
</reference>
<dbReference type="GO" id="GO:0006612">
    <property type="term" value="P:protein targeting to membrane"/>
    <property type="evidence" value="ECO:0007669"/>
    <property type="project" value="TreeGrafter"/>
</dbReference>
<keyword evidence="2 7" id="KW-0808">Transferase</keyword>
<evidence type="ECO:0000256" key="5">
    <source>
        <dbReference type="ARBA" id="ARBA00023136"/>
    </source>
</evidence>
<evidence type="ECO:0000259" key="8">
    <source>
        <dbReference type="Pfam" id="PF01529"/>
    </source>
</evidence>
<evidence type="ECO:0000313" key="9">
    <source>
        <dbReference type="EMBL" id="CAD9489940.1"/>
    </source>
</evidence>